<proteinExistence type="predicted"/>
<dbReference type="KEGG" id="aym:YM304_15070"/>
<gene>
    <name evidence="1" type="ORF">YM304_15070</name>
</gene>
<dbReference type="PROSITE" id="PS51257">
    <property type="entry name" value="PROKAR_LIPOPROTEIN"/>
    <property type="match status" value="1"/>
</dbReference>
<dbReference type="OrthoDB" id="3374675at2"/>
<reference evidence="1 2" key="1">
    <citation type="journal article" date="2013" name="Int. J. Syst. Evol. Microbiol.">
        <title>Ilumatobacter nonamiense sp. nov. and Ilumatobacter coccineum sp. nov., isolated from seashore sand.</title>
        <authorList>
            <person name="Matsumoto A."/>
            <person name="Kasai H."/>
            <person name="Matsuo Y."/>
            <person name="Shizuri Y."/>
            <person name="Ichikawa N."/>
            <person name="Fujita N."/>
            <person name="Omura S."/>
            <person name="Takahashi Y."/>
        </authorList>
    </citation>
    <scope>NUCLEOTIDE SEQUENCE [LARGE SCALE GENOMIC DNA]</scope>
    <source>
        <strain evidence="2">NBRC 103263 / KCTC 29153 / YM16-304</strain>
    </source>
</reference>
<sequence length="216" mass="22653">MVTHRSGRTAAVLGAAAIVLAGCFTGERPSFEDEEGSAALVSTGSDDIDLVLDRLESTDGATFTADYETELHYGGVSATASVVQTDDDLLVVTVATPTATTQFTSSADGDETCNVLTNECEAELNEARISDVALRHDFFGQAFADRLRSSASRRIGDSASYTKPIAGEDARCVDVVVSGGTETFCALDSGVLAQFVGADMSIDLTDYSPEVDPTRL</sequence>
<name>A0A6C7E5J1_ILUCY</name>
<evidence type="ECO:0000313" key="1">
    <source>
        <dbReference type="EMBL" id="BAN01821.1"/>
    </source>
</evidence>
<dbReference type="Proteomes" id="UP000011863">
    <property type="component" value="Chromosome"/>
</dbReference>
<protein>
    <recommendedName>
        <fullName evidence="3">Lipoprotein</fullName>
    </recommendedName>
</protein>
<dbReference type="RefSeq" id="WP_015441068.1">
    <property type="nucleotide sequence ID" value="NC_020520.1"/>
</dbReference>
<dbReference type="AlphaFoldDB" id="A0A6C7E5J1"/>
<evidence type="ECO:0008006" key="3">
    <source>
        <dbReference type="Google" id="ProtNLM"/>
    </source>
</evidence>
<accession>A0A6C7E5J1</accession>
<organism evidence="1 2">
    <name type="scientific">Ilumatobacter coccineus (strain NBRC 103263 / KCTC 29153 / YM16-304)</name>
    <dbReference type="NCBI Taxonomy" id="1313172"/>
    <lineage>
        <taxon>Bacteria</taxon>
        <taxon>Bacillati</taxon>
        <taxon>Actinomycetota</taxon>
        <taxon>Acidimicrobiia</taxon>
        <taxon>Acidimicrobiales</taxon>
        <taxon>Ilumatobacteraceae</taxon>
        <taxon>Ilumatobacter</taxon>
    </lineage>
</organism>
<evidence type="ECO:0000313" key="2">
    <source>
        <dbReference type="Proteomes" id="UP000011863"/>
    </source>
</evidence>
<dbReference type="EMBL" id="AP012057">
    <property type="protein sequence ID" value="BAN01821.1"/>
    <property type="molecule type" value="Genomic_DNA"/>
</dbReference>
<keyword evidence="2" id="KW-1185">Reference proteome</keyword>